<name>A0ABT9DCB9_9CELL</name>
<feature type="compositionally biased region" description="Polar residues" evidence="2">
    <location>
        <begin position="72"/>
        <end position="82"/>
    </location>
</feature>
<feature type="compositionally biased region" description="Polar residues" evidence="2">
    <location>
        <begin position="400"/>
        <end position="415"/>
    </location>
</feature>
<evidence type="ECO:0000259" key="3">
    <source>
        <dbReference type="Pfam" id="PF03816"/>
    </source>
</evidence>
<dbReference type="InterPro" id="IPR004474">
    <property type="entry name" value="LytR_CpsA_psr"/>
</dbReference>
<dbReference type="NCBIfam" id="TIGR00350">
    <property type="entry name" value="lytR_cpsA_psr"/>
    <property type="match status" value="1"/>
</dbReference>
<protein>
    <submittedName>
        <fullName evidence="4">LCP family protein</fullName>
    </submittedName>
</protein>
<feature type="region of interest" description="Disordered" evidence="2">
    <location>
        <begin position="66"/>
        <end position="92"/>
    </location>
</feature>
<feature type="domain" description="Cell envelope-related transcriptional attenuator" evidence="3">
    <location>
        <begin position="120"/>
        <end position="286"/>
    </location>
</feature>
<evidence type="ECO:0000256" key="2">
    <source>
        <dbReference type="SAM" id="MobiDB-lite"/>
    </source>
</evidence>
<accession>A0ABT9DCB9</accession>
<keyword evidence="5" id="KW-1185">Reference proteome</keyword>
<dbReference type="EMBL" id="JAUQYP010000002">
    <property type="protein sequence ID" value="MDO8108545.1"/>
    <property type="molecule type" value="Genomic_DNA"/>
</dbReference>
<dbReference type="RefSeq" id="WP_304602238.1">
    <property type="nucleotide sequence ID" value="NZ_JAUQYO010000001.1"/>
</dbReference>
<evidence type="ECO:0000313" key="5">
    <source>
        <dbReference type="Proteomes" id="UP001232536"/>
    </source>
</evidence>
<dbReference type="InterPro" id="IPR050922">
    <property type="entry name" value="LytR/CpsA/Psr_CW_biosynth"/>
</dbReference>
<comment type="similarity">
    <text evidence="1">Belongs to the LytR/CpsA/Psr (LCP) family.</text>
</comment>
<sequence length="434" mass="45159">MTRRHASSRRARTPRHALSLRAHRVRHTAALVIVAVLAFTGAGVATALNRFEGNVTVADAISLAGPAPARTPSASPDATQTAAPDPTDPQAGKDVNILIMGSDERDGANAKIGGYVAGMRSDTTIVAHLSADRTRAELVSIPRDSLVDIPSCTMTNGKKSYPQKHAMFNSAFATGWDMGGDMASAAGCTIKTVQATTGLTIDHFVVVDFAGFQQMIDAVGGVPICIPKNYYSPDAGLNVKAGFQTLDGPTALAYARARKGTNMNGSDLQRTTRQQALIAAMVRELKSKNLLTNVGELLQFLDAATKSLTVDPGLSHLTDMAGLALSLKNLHTDHIVFMTIPVATAPSDPNRVVWTSASYKVWDRMANDEPVTETEVTPSTSPTPPTAGSSTPGDAGSPAPGSTGTSAPTQTSTPTVAPIPNLDTTSATDGGVCG</sequence>
<organism evidence="4 5">
    <name type="scientific">Actinotalea lenta</name>
    <dbReference type="NCBI Taxonomy" id="3064654"/>
    <lineage>
        <taxon>Bacteria</taxon>
        <taxon>Bacillati</taxon>
        <taxon>Actinomycetota</taxon>
        <taxon>Actinomycetes</taxon>
        <taxon>Micrococcales</taxon>
        <taxon>Cellulomonadaceae</taxon>
        <taxon>Actinotalea</taxon>
    </lineage>
</organism>
<feature type="region of interest" description="Disordered" evidence="2">
    <location>
        <begin position="369"/>
        <end position="434"/>
    </location>
</feature>
<dbReference type="Proteomes" id="UP001232536">
    <property type="component" value="Unassembled WGS sequence"/>
</dbReference>
<evidence type="ECO:0000313" key="4">
    <source>
        <dbReference type="EMBL" id="MDO8108545.1"/>
    </source>
</evidence>
<proteinExistence type="inferred from homology"/>
<comment type="caution">
    <text evidence="4">The sequence shown here is derived from an EMBL/GenBank/DDBJ whole genome shotgun (WGS) entry which is preliminary data.</text>
</comment>
<reference evidence="4 5" key="1">
    <citation type="submission" date="2023-07" db="EMBL/GenBank/DDBJ databases">
        <title>Description of novel actinomycetes strains, isolated from tidal flat sediment.</title>
        <authorList>
            <person name="Lu C."/>
        </authorList>
    </citation>
    <scope>NUCLEOTIDE SEQUENCE [LARGE SCALE GENOMIC DNA]</scope>
    <source>
        <strain evidence="4 5">SYSU T00b441</strain>
    </source>
</reference>
<gene>
    <name evidence="4" type="ORF">Q6348_15210</name>
</gene>
<dbReference type="Gene3D" id="3.40.630.190">
    <property type="entry name" value="LCP protein"/>
    <property type="match status" value="1"/>
</dbReference>
<dbReference type="PANTHER" id="PTHR33392">
    <property type="entry name" value="POLYISOPRENYL-TEICHOIC ACID--PEPTIDOGLYCAN TEICHOIC ACID TRANSFERASE TAGU"/>
    <property type="match status" value="1"/>
</dbReference>
<feature type="compositionally biased region" description="Low complexity" evidence="2">
    <location>
        <begin position="373"/>
        <end position="393"/>
    </location>
</feature>
<evidence type="ECO:0000256" key="1">
    <source>
        <dbReference type="ARBA" id="ARBA00006068"/>
    </source>
</evidence>
<dbReference type="PANTHER" id="PTHR33392:SF6">
    <property type="entry name" value="POLYISOPRENYL-TEICHOIC ACID--PEPTIDOGLYCAN TEICHOIC ACID TRANSFERASE TAGU"/>
    <property type="match status" value="1"/>
</dbReference>
<dbReference type="Pfam" id="PF03816">
    <property type="entry name" value="LytR_cpsA_psr"/>
    <property type="match status" value="1"/>
</dbReference>